<feature type="compositionally biased region" description="Polar residues" evidence="1">
    <location>
        <begin position="8"/>
        <end position="20"/>
    </location>
</feature>
<gene>
    <name evidence="2" type="ORF">ACFQGD_10950</name>
</gene>
<evidence type="ECO:0000256" key="1">
    <source>
        <dbReference type="SAM" id="MobiDB-lite"/>
    </source>
</evidence>
<organism evidence="2 3">
    <name type="scientific">Haloechinothrix salitolerans</name>
    <dbReference type="NCBI Taxonomy" id="926830"/>
    <lineage>
        <taxon>Bacteria</taxon>
        <taxon>Bacillati</taxon>
        <taxon>Actinomycetota</taxon>
        <taxon>Actinomycetes</taxon>
        <taxon>Pseudonocardiales</taxon>
        <taxon>Pseudonocardiaceae</taxon>
        <taxon>Haloechinothrix</taxon>
    </lineage>
</organism>
<dbReference type="EMBL" id="JBHSXX010000001">
    <property type="protein sequence ID" value="MFC6867667.1"/>
    <property type="molecule type" value="Genomic_DNA"/>
</dbReference>
<comment type="caution">
    <text evidence="2">The sequence shown here is derived from an EMBL/GenBank/DDBJ whole genome shotgun (WGS) entry which is preliminary data.</text>
</comment>
<protein>
    <submittedName>
        <fullName evidence="2">Uncharacterized protein</fullName>
    </submittedName>
</protein>
<dbReference type="Proteomes" id="UP001596337">
    <property type="component" value="Unassembled WGS sequence"/>
</dbReference>
<proteinExistence type="predicted"/>
<accession>A0ABW2BZ19</accession>
<feature type="region of interest" description="Disordered" evidence="1">
    <location>
        <begin position="1"/>
        <end position="37"/>
    </location>
</feature>
<keyword evidence="3" id="KW-1185">Reference proteome</keyword>
<name>A0ABW2BZ19_9PSEU</name>
<sequence>MHGEATNYGIQQSGGSSHVGNQAVGPNAHAVSRDNTVSSGPDVEALLDQVGTLLARHRAELSETDALAAELAHGRVREELARPEPDRSRLERLLGGLAAFVRPVTPLVTAVDALVTAVRDAFG</sequence>
<reference evidence="3" key="1">
    <citation type="journal article" date="2019" name="Int. J. Syst. Evol. Microbiol.">
        <title>The Global Catalogue of Microorganisms (GCM) 10K type strain sequencing project: providing services to taxonomists for standard genome sequencing and annotation.</title>
        <authorList>
            <consortium name="The Broad Institute Genomics Platform"/>
            <consortium name="The Broad Institute Genome Sequencing Center for Infectious Disease"/>
            <person name="Wu L."/>
            <person name="Ma J."/>
        </authorList>
    </citation>
    <scope>NUCLEOTIDE SEQUENCE [LARGE SCALE GENOMIC DNA]</scope>
    <source>
        <strain evidence="3">KCTC 32255</strain>
    </source>
</reference>
<evidence type="ECO:0000313" key="3">
    <source>
        <dbReference type="Proteomes" id="UP001596337"/>
    </source>
</evidence>
<dbReference type="RefSeq" id="WP_345399444.1">
    <property type="nucleotide sequence ID" value="NZ_BAABLA010000089.1"/>
</dbReference>
<evidence type="ECO:0000313" key="2">
    <source>
        <dbReference type="EMBL" id="MFC6867667.1"/>
    </source>
</evidence>